<name>A0A5D4NGB4_9BACI</name>
<dbReference type="PANTHER" id="PTHR45398:SF1">
    <property type="entry name" value="ENZYME, PUTATIVE (JCVI)-RELATED"/>
    <property type="match status" value="1"/>
</dbReference>
<proteinExistence type="predicted"/>
<keyword evidence="3" id="KW-0597">Phosphoprotein</keyword>
<keyword evidence="2" id="KW-0596">Phosphopantetheine</keyword>
<evidence type="ECO:0000256" key="2">
    <source>
        <dbReference type="ARBA" id="ARBA00022450"/>
    </source>
</evidence>
<dbReference type="OrthoDB" id="9765680at2"/>
<dbReference type="GO" id="GO:0003824">
    <property type="term" value="F:catalytic activity"/>
    <property type="evidence" value="ECO:0007669"/>
    <property type="project" value="InterPro"/>
</dbReference>
<comment type="cofactor">
    <cofactor evidence="1">
        <name>pantetheine 4'-phosphate</name>
        <dbReference type="ChEBI" id="CHEBI:47942"/>
    </cofactor>
</comment>
<evidence type="ECO:0000256" key="3">
    <source>
        <dbReference type="ARBA" id="ARBA00022553"/>
    </source>
</evidence>
<organism evidence="5 6">
    <name type="scientific">Rossellomorea vietnamensis</name>
    <dbReference type="NCBI Taxonomy" id="218284"/>
    <lineage>
        <taxon>Bacteria</taxon>
        <taxon>Bacillati</taxon>
        <taxon>Bacillota</taxon>
        <taxon>Bacilli</taxon>
        <taxon>Bacillales</taxon>
        <taxon>Bacillaceae</taxon>
        <taxon>Rossellomorea</taxon>
    </lineage>
</organism>
<dbReference type="Gene3D" id="3.30.559.30">
    <property type="entry name" value="Nonribosomal peptide synthetase, condensation domain"/>
    <property type="match status" value="2"/>
</dbReference>
<dbReference type="EMBL" id="VTEI01000025">
    <property type="protein sequence ID" value="TYS13037.1"/>
    <property type="molecule type" value="Genomic_DNA"/>
</dbReference>
<dbReference type="Pfam" id="PF00550">
    <property type="entry name" value="PP-binding"/>
    <property type="match status" value="1"/>
</dbReference>
<accession>A0A5D4NGB4</accession>
<evidence type="ECO:0000256" key="1">
    <source>
        <dbReference type="ARBA" id="ARBA00001957"/>
    </source>
</evidence>
<dbReference type="InterPro" id="IPR001242">
    <property type="entry name" value="Condensation_dom"/>
</dbReference>
<dbReference type="InterPro" id="IPR023213">
    <property type="entry name" value="CAT-like_dom_sf"/>
</dbReference>
<dbReference type="SUPFAM" id="SSF47336">
    <property type="entry name" value="ACP-like"/>
    <property type="match status" value="1"/>
</dbReference>
<dbReference type="InterPro" id="IPR009081">
    <property type="entry name" value="PP-bd_ACP"/>
</dbReference>
<dbReference type="RefSeq" id="WP_148942316.1">
    <property type="nucleotide sequence ID" value="NZ_VTEI01000025.1"/>
</dbReference>
<dbReference type="Pfam" id="PF00668">
    <property type="entry name" value="Condensation"/>
    <property type="match status" value="2"/>
</dbReference>
<feature type="domain" description="Carrier" evidence="4">
    <location>
        <begin position="337"/>
        <end position="411"/>
    </location>
</feature>
<dbReference type="PANTHER" id="PTHR45398">
    <property type="match status" value="1"/>
</dbReference>
<dbReference type="Proteomes" id="UP000322267">
    <property type="component" value="Unassembled WGS sequence"/>
</dbReference>
<protein>
    <recommendedName>
        <fullName evidence="4">Carrier domain-containing protein</fullName>
    </recommendedName>
</protein>
<comment type="caution">
    <text evidence="5">The sequence shown here is derived from an EMBL/GenBank/DDBJ whole genome shotgun (WGS) entry which is preliminary data.</text>
</comment>
<dbReference type="SUPFAM" id="SSF52777">
    <property type="entry name" value="CoA-dependent acyltransferases"/>
    <property type="match status" value="3"/>
</dbReference>
<dbReference type="InterPro" id="IPR036736">
    <property type="entry name" value="ACP-like_sf"/>
</dbReference>
<dbReference type="GO" id="GO:0008610">
    <property type="term" value="P:lipid biosynthetic process"/>
    <property type="evidence" value="ECO:0007669"/>
    <property type="project" value="UniProtKB-ARBA"/>
</dbReference>
<evidence type="ECO:0000259" key="4">
    <source>
        <dbReference type="PROSITE" id="PS50075"/>
    </source>
</evidence>
<sequence length="864" mass="101258">MSFTEKEIKKKQFWESRLSEINNFNFLSLNKVKTDIPPDNLKSVYWQVDSDLPRRVKALTENSSFLKYVLFSAAIQICLLEYSDRNKIIFGTPLLKDSNTNTKTSLIPIINEVSKDTSIKQVMNFTRKELLNVYENVSFSLDSIIYNLGLESSTYNLVISDEDLHYDITNNEDYDLYIRLKNDFSSSIGEIRYNDKIFNCDQISQLIARSNEVLEKIFSEPTSKVHNLSLNTPLHIKNLPKDKKNRLIEEYLNKHPLVQEALVNIKDERHVAFIKGVPNKIRSNHIIKSYLLKAFSDSEIPSEFIWVNDNEESIIDQQDFLDEKFLYKENQEKKITRPRNEIEKEIALIWSEVLGVKDISIEDNFFELGGDSLLSIQVFYKMKQKNLNLTPKDIIASPTIGELSSKVSNESKYISNTIINSKNIIPMSPSKYWFFDKDYINPNHFNNSWIYEVNMDLDIHKFEEVLNILTNHHDSLNIKYFKEDMNWRQSISQTTKNIDFIVYDLSQLNKQEKKMKIDKLNRDHQLKLSITSGPLLKVILFKMGENERDQLLIISHRLLMDSMSINILSEDFQTAYKQLELGQDIELPIPTTTYQEWSNKLYDFAHSKEIINESPFWTQKKFSKEYRFPVDFPEGSNTEDTSETVFGYLDEETTMNLMHSVTRKLNVSIRDISFTAFLLTIHQWTGEKSIVVESGGHGREHFDKNLDLTRTLGWFGTHYPVYLMLDSGENIISVLKNVKKQLSSIPSNGFGYGLLKYANKDSNLRHELSQHPLPKIGFDYQGNFTSREKNMGNIFTRVNEEILDQRDPENFRIQEFDISNWISEDKYTIRWTFSNKRYKRSTIEQLVQTYITILNNFVREVENY</sequence>
<dbReference type="PROSITE" id="PS50075">
    <property type="entry name" value="CARRIER"/>
    <property type="match status" value="1"/>
</dbReference>
<dbReference type="AlphaFoldDB" id="A0A5D4NGB4"/>
<dbReference type="Gene3D" id="1.10.1200.10">
    <property type="entry name" value="ACP-like"/>
    <property type="match status" value="1"/>
</dbReference>
<evidence type="ECO:0000313" key="5">
    <source>
        <dbReference type="EMBL" id="TYS13037.1"/>
    </source>
</evidence>
<dbReference type="NCBIfam" id="TIGR01720">
    <property type="entry name" value="NRPS-para261"/>
    <property type="match status" value="1"/>
</dbReference>
<reference evidence="5 6" key="1">
    <citation type="submission" date="2019-08" db="EMBL/GenBank/DDBJ databases">
        <title>Bacillus genomes from the desert of Cuatro Cienegas, Coahuila.</title>
        <authorList>
            <person name="Olmedo-Alvarez G."/>
        </authorList>
    </citation>
    <scope>NUCLEOTIDE SEQUENCE [LARGE SCALE GENOMIC DNA]</scope>
    <source>
        <strain evidence="5 6">CH34_1T</strain>
    </source>
</reference>
<gene>
    <name evidence="5" type="ORF">FZC78_22540</name>
</gene>
<dbReference type="InterPro" id="IPR010060">
    <property type="entry name" value="NRPS_synth"/>
</dbReference>
<dbReference type="FunFam" id="1.10.1200.10:FF:000005">
    <property type="entry name" value="Nonribosomal peptide synthetase 1"/>
    <property type="match status" value="1"/>
</dbReference>
<dbReference type="Gene3D" id="3.30.559.10">
    <property type="entry name" value="Chloramphenicol acetyltransferase-like domain"/>
    <property type="match status" value="1"/>
</dbReference>
<dbReference type="SUPFAM" id="SSF56801">
    <property type="entry name" value="Acetyl-CoA synthetase-like"/>
    <property type="match status" value="1"/>
</dbReference>
<evidence type="ECO:0000313" key="6">
    <source>
        <dbReference type="Proteomes" id="UP000322267"/>
    </source>
</evidence>